<protein>
    <recommendedName>
        <fullName evidence="3">HEAT repeat protein</fullName>
    </recommendedName>
</protein>
<evidence type="ECO:0000313" key="1">
    <source>
        <dbReference type="EMBL" id="GAA2738028.1"/>
    </source>
</evidence>
<proteinExistence type="predicted"/>
<sequence length="332" mass="36141">MTGIVAWEDPVIPLDADPEDYAGSDLDVRAVLQRLPAEDRPGRRLDDLPWGRFHHAHGRADDVPGFITNLGSSDPMIAKNALRLLSGTLCHQGSTSAPGAMAVPFLLRVAENRIAHHRADVLWLIADIARRCHYGDGTRAGFLRTAPDGLTYDTYAYPAGWSIQAARDALAQDMDILIALLDDPDPEVRSHSAYALAAATVADGSVYPHLHGRLRAEQRPEVRASLVLAIAQLAFDRDRDHATAWAHSLLSNLEQPDETRVSAAIAWLCLTDGPVPHQITALLLDADDSVIDALEQSPWLQAIAAPGLGYTRCIGQLLDLNDPPHMIDDPWA</sequence>
<evidence type="ECO:0000313" key="2">
    <source>
        <dbReference type="Proteomes" id="UP001501842"/>
    </source>
</evidence>
<dbReference type="Proteomes" id="UP001501842">
    <property type="component" value="Unassembled WGS sequence"/>
</dbReference>
<organism evidence="1 2">
    <name type="scientific">Actinocorallia aurantiaca</name>
    <dbReference type="NCBI Taxonomy" id="46204"/>
    <lineage>
        <taxon>Bacteria</taxon>
        <taxon>Bacillati</taxon>
        <taxon>Actinomycetota</taxon>
        <taxon>Actinomycetes</taxon>
        <taxon>Streptosporangiales</taxon>
        <taxon>Thermomonosporaceae</taxon>
        <taxon>Actinocorallia</taxon>
    </lineage>
</organism>
<gene>
    <name evidence="1" type="ORF">GCM10010439_70430</name>
</gene>
<dbReference type="InterPro" id="IPR011989">
    <property type="entry name" value="ARM-like"/>
</dbReference>
<dbReference type="RefSeq" id="WP_344457615.1">
    <property type="nucleotide sequence ID" value="NZ_BAAATZ010000037.1"/>
</dbReference>
<keyword evidence="2" id="KW-1185">Reference proteome</keyword>
<name>A0ABN3UU92_9ACTN</name>
<dbReference type="Gene3D" id="1.25.10.10">
    <property type="entry name" value="Leucine-rich Repeat Variant"/>
    <property type="match status" value="1"/>
</dbReference>
<dbReference type="EMBL" id="BAAATZ010000037">
    <property type="protein sequence ID" value="GAA2738028.1"/>
    <property type="molecule type" value="Genomic_DNA"/>
</dbReference>
<accession>A0ABN3UU92</accession>
<comment type="caution">
    <text evidence="1">The sequence shown here is derived from an EMBL/GenBank/DDBJ whole genome shotgun (WGS) entry which is preliminary data.</text>
</comment>
<dbReference type="InterPro" id="IPR016024">
    <property type="entry name" value="ARM-type_fold"/>
</dbReference>
<evidence type="ECO:0008006" key="3">
    <source>
        <dbReference type="Google" id="ProtNLM"/>
    </source>
</evidence>
<reference evidence="1 2" key="1">
    <citation type="journal article" date="2019" name="Int. J. Syst. Evol. Microbiol.">
        <title>The Global Catalogue of Microorganisms (GCM) 10K type strain sequencing project: providing services to taxonomists for standard genome sequencing and annotation.</title>
        <authorList>
            <consortium name="The Broad Institute Genomics Platform"/>
            <consortium name="The Broad Institute Genome Sequencing Center for Infectious Disease"/>
            <person name="Wu L."/>
            <person name="Ma J."/>
        </authorList>
    </citation>
    <scope>NUCLEOTIDE SEQUENCE [LARGE SCALE GENOMIC DNA]</scope>
    <source>
        <strain evidence="1 2">JCM 8201</strain>
    </source>
</reference>
<dbReference type="SUPFAM" id="SSF48371">
    <property type="entry name" value="ARM repeat"/>
    <property type="match status" value="1"/>
</dbReference>